<feature type="domain" description="N-acetyltransferase" evidence="6">
    <location>
        <begin position="1"/>
        <end position="169"/>
    </location>
</feature>
<dbReference type="PATRIC" id="fig|1813736.3.peg.1195"/>
<dbReference type="EMBL" id="CP015136">
    <property type="protein sequence ID" value="AMY07966.1"/>
    <property type="molecule type" value="Genomic_DNA"/>
</dbReference>
<dbReference type="PANTHER" id="PTHR36449">
    <property type="entry name" value="ACETYLTRANSFERASE-RELATED"/>
    <property type="match status" value="1"/>
</dbReference>
<dbReference type="RefSeq" id="WP_110169850.1">
    <property type="nucleotide sequence ID" value="NZ_CP015136.1"/>
</dbReference>
<evidence type="ECO:0000256" key="5">
    <source>
        <dbReference type="ARBA" id="ARBA00049880"/>
    </source>
</evidence>
<dbReference type="KEGG" id="abac:LuPra_01154"/>
<organism evidence="7 8">
    <name type="scientific">Luteitalea pratensis</name>
    <dbReference type="NCBI Taxonomy" id="1855912"/>
    <lineage>
        <taxon>Bacteria</taxon>
        <taxon>Pseudomonadati</taxon>
        <taxon>Acidobacteriota</taxon>
        <taxon>Vicinamibacteria</taxon>
        <taxon>Vicinamibacterales</taxon>
        <taxon>Vicinamibacteraceae</taxon>
        <taxon>Luteitalea</taxon>
    </lineage>
</organism>
<proteinExistence type="predicted"/>
<evidence type="ECO:0000313" key="7">
    <source>
        <dbReference type="EMBL" id="AMY07966.1"/>
    </source>
</evidence>
<reference evidence="8" key="2">
    <citation type="submission" date="2016-04" db="EMBL/GenBank/DDBJ databases">
        <title>First Complete Genome Sequence of a Subdivision 6 Acidobacterium.</title>
        <authorList>
            <person name="Huang S."/>
            <person name="Vieira S."/>
            <person name="Bunk B."/>
            <person name="Riedel T."/>
            <person name="Sproeer C."/>
            <person name="Overmann J."/>
        </authorList>
    </citation>
    <scope>NUCLEOTIDE SEQUENCE [LARGE SCALE GENOMIC DNA]</scope>
    <source>
        <strain evidence="8">DSM 100886 HEG_-6_39</strain>
    </source>
</reference>
<dbReference type="SUPFAM" id="SSF55729">
    <property type="entry name" value="Acyl-CoA N-acyltransferases (Nat)"/>
    <property type="match status" value="1"/>
</dbReference>
<keyword evidence="4" id="KW-0012">Acyltransferase</keyword>
<dbReference type="Pfam" id="PF13508">
    <property type="entry name" value="Acetyltransf_7"/>
    <property type="match status" value="1"/>
</dbReference>
<dbReference type="AlphaFoldDB" id="A0A143PHS2"/>
<dbReference type="InterPro" id="IPR016181">
    <property type="entry name" value="Acyl_CoA_acyltransferase"/>
</dbReference>
<dbReference type="GO" id="GO:0016747">
    <property type="term" value="F:acyltransferase activity, transferring groups other than amino-acyl groups"/>
    <property type="evidence" value="ECO:0007669"/>
    <property type="project" value="InterPro"/>
</dbReference>
<sequence>MSAAGISAPEHLTAEHDVSSFDSGTPELDNWLKRRALANEALGTSRTYVVTEGGRVVAFYALANGAVAHKDVFAKTKRNMPDPIPVMVLARSAVDSAYQKQGLGSALLRDALFRTIAAAQIAGIRAVLLHAMSDDAKRTYARAGFHEGPVDPMMMMITLAEVEKNLSPPSAS</sequence>
<dbReference type="STRING" id="1855912.LuPra_01154"/>
<dbReference type="PANTHER" id="PTHR36449:SF1">
    <property type="entry name" value="ACETYLTRANSFERASE"/>
    <property type="match status" value="1"/>
</dbReference>
<dbReference type="PROSITE" id="PS51186">
    <property type="entry name" value="GNAT"/>
    <property type="match status" value="1"/>
</dbReference>
<evidence type="ECO:0000256" key="1">
    <source>
        <dbReference type="ARBA" id="ARBA00022491"/>
    </source>
</evidence>
<dbReference type="InterPro" id="IPR000182">
    <property type="entry name" value="GNAT_dom"/>
</dbReference>
<evidence type="ECO:0000256" key="3">
    <source>
        <dbReference type="ARBA" id="ARBA00022679"/>
    </source>
</evidence>
<evidence type="ECO:0000256" key="2">
    <source>
        <dbReference type="ARBA" id="ARBA00022649"/>
    </source>
</evidence>
<keyword evidence="3 7" id="KW-0808">Transferase</keyword>
<dbReference type="CDD" id="cd04301">
    <property type="entry name" value="NAT_SF"/>
    <property type="match status" value="1"/>
</dbReference>
<accession>A0A143PHS2</accession>
<evidence type="ECO:0000313" key="8">
    <source>
        <dbReference type="Proteomes" id="UP000076079"/>
    </source>
</evidence>
<keyword evidence="2" id="KW-1277">Toxin-antitoxin system</keyword>
<keyword evidence="8" id="KW-1185">Reference proteome</keyword>
<comment type="catalytic activity">
    <reaction evidence="5">
        <text>glycyl-tRNA(Gly) + acetyl-CoA = N-acetylglycyl-tRNA(Gly) + CoA + H(+)</text>
        <dbReference type="Rhea" id="RHEA:81867"/>
        <dbReference type="Rhea" id="RHEA-COMP:9683"/>
        <dbReference type="Rhea" id="RHEA-COMP:19766"/>
        <dbReference type="ChEBI" id="CHEBI:15378"/>
        <dbReference type="ChEBI" id="CHEBI:57287"/>
        <dbReference type="ChEBI" id="CHEBI:57288"/>
        <dbReference type="ChEBI" id="CHEBI:78522"/>
        <dbReference type="ChEBI" id="CHEBI:232036"/>
    </reaction>
</comment>
<dbReference type="Proteomes" id="UP000076079">
    <property type="component" value="Chromosome"/>
</dbReference>
<name>A0A143PHS2_LUTPR</name>
<protein>
    <submittedName>
        <fullName evidence="7">Putative acetyltransferase</fullName>
    </submittedName>
</protein>
<evidence type="ECO:0000256" key="4">
    <source>
        <dbReference type="ARBA" id="ARBA00023315"/>
    </source>
</evidence>
<evidence type="ECO:0000259" key="6">
    <source>
        <dbReference type="PROSITE" id="PS51186"/>
    </source>
</evidence>
<keyword evidence="1" id="KW-0678">Repressor</keyword>
<gene>
    <name evidence="7" type="ORF">LuPra_01154</name>
</gene>
<dbReference type="OrthoDB" id="9799147at2"/>
<dbReference type="Gene3D" id="3.40.630.30">
    <property type="match status" value="1"/>
</dbReference>
<reference evidence="7 8" key="1">
    <citation type="journal article" date="2016" name="Genome Announc.">
        <title>First Complete Genome Sequence of a Subdivision 6 Acidobacterium Strain.</title>
        <authorList>
            <person name="Huang S."/>
            <person name="Vieira S."/>
            <person name="Bunk B."/>
            <person name="Riedel T."/>
            <person name="Sproer C."/>
            <person name="Overmann J."/>
        </authorList>
    </citation>
    <scope>NUCLEOTIDE SEQUENCE [LARGE SCALE GENOMIC DNA]</scope>
    <source>
        <strain evidence="8">DSM 100886 HEG_-6_39</strain>
    </source>
</reference>